<sequence length="1143" mass="130147">MNSQTRSIPSTEIFNHQQDLSILLVNNDDLVRSMTSRATFARNLRVRPSPTTIHRTKNITLRQLLPPSDETTIKSNIEKEQLNSSLVVTTTTSTSYSLKKSKRESKKQPTTERISHNDRHRDCNTSGCDENEIQTATFSSSKTSSTPISILQKMQENDRDEARLSDLRGGKENVGSRQDDHFPRYQEQASLKNNSFQPHVSIQRNDPNMNNANNNDNNTNLETIQQHLDSHQNNETGMVNKNRSHHLKFYDDDEDFVIFENALYNTSQDSESSSPTSSPTSSPSRNPFSRKKLQGLIPNSWKNMFVSSKKEDPLEKKPIVARKNNNAKKRKSFVSPEEVLSKWIQQLISESSDSLTTSKGFKDLMEILSDKLLTPPPTTSKASKMRKLEHNLLVSLIDTLIKYEILTDPTNDQPEHSHDNPTRTTPNNYTTNPDSSNPIIPMAHLGQSNLTLRIQTSLLQGKEKDVIHSVLHDYSRRFPQQTSSQLNKSADSEHASSRSIGNSEHCELTSHFKINDNSPSFNPSHMPQNESQQNNPQQQNQESTSANSQPTSSIPTQNRSSMLLMSFDEFLHGEGGYSSSFRPSPRVNGKMETESHSESLEESSVLSASNVESSMSTPSSKGVLSTTQPSSSNEVIGVSAVLTVLTLNIGSTATTGTPVEATNNIEVTADNTKDEQQPEGTPYERKLMFGEKSLFEMKSQLKGRHRYGFLTPMQFLDFGLRAGFDEDEFASIFAVTYSTFMSTHQLIPMLEFVMKVILNDEKVPQPIDEEEDENVDHDLSEASNVVDNDCKLSCEEKNLVIRRVVCLLKHFVSLAFSDFQFDKKFHEMLYSFVAPLSGFIQFEAANGEAIQEQVCDLVERITLVISGAHEDQYIQPNPPKPLIKKIPNDPRKINMVDIDPVEIARQLTLFEFSSFEKITAKELLGASWMKETKEWTAPNITQVIWRSNQMTDWVGTYICSIKNLKERRKALKHLIQVADACLEMHNYNTVFEIVMGLISQPVYRLKKTWEVVKEHELQRAWRRLEDITSFQQSRKAYRDQIKKVIKESVDKLTPCLPYLGIHLSDLVFFDEGNKDKMEKGVTTYYNFTKRALMGQIVYQIIAVKKIPYNFQKVDFIEEFIWWQLNSKVLHDESVRDKLSRQCE</sequence>
<dbReference type="SUPFAM" id="SSF48366">
    <property type="entry name" value="Ras GEF"/>
    <property type="match status" value="1"/>
</dbReference>
<feature type="compositionally biased region" description="Polar residues" evidence="3">
    <location>
        <begin position="515"/>
        <end position="526"/>
    </location>
</feature>
<evidence type="ECO:0000256" key="2">
    <source>
        <dbReference type="PROSITE-ProRule" id="PRU00168"/>
    </source>
</evidence>
<gene>
    <name evidence="5" type="ORF">FDP41_002027</name>
</gene>
<dbReference type="OrthoDB" id="546434at2759"/>
<feature type="compositionally biased region" description="Polar residues" evidence="3">
    <location>
        <begin position="478"/>
        <end position="489"/>
    </location>
</feature>
<feature type="compositionally biased region" description="Basic and acidic residues" evidence="3">
    <location>
        <begin position="504"/>
        <end position="514"/>
    </location>
</feature>
<evidence type="ECO:0000313" key="6">
    <source>
        <dbReference type="Proteomes" id="UP000444721"/>
    </source>
</evidence>
<feature type="compositionally biased region" description="Polar residues" evidence="3">
    <location>
        <begin position="187"/>
        <end position="204"/>
    </location>
</feature>
<dbReference type="Gene3D" id="1.20.870.10">
    <property type="entry name" value="Son of sevenless (SoS) protein Chain: S domain 1"/>
    <property type="match status" value="1"/>
</dbReference>
<feature type="region of interest" description="Disordered" evidence="3">
    <location>
        <begin position="154"/>
        <end position="219"/>
    </location>
</feature>
<dbReference type="InterPro" id="IPR001895">
    <property type="entry name" value="RASGEF_cat_dom"/>
</dbReference>
<evidence type="ECO:0000313" key="5">
    <source>
        <dbReference type="EMBL" id="KAF0978957.1"/>
    </source>
</evidence>
<dbReference type="PANTHER" id="PTHR23113">
    <property type="entry name" value="GUANINE NUCLEOTIDE EXCHANGE FACTOR"/>
    <property type="match status" value="1"/>
</dbReference>
<dbReference type="InterPro" id="IPR008937">
    <property type="entry name" value="Ras-like_GEF"/>
</dbReference>
<accession>A0A6A5BPE1</accession>
<dbReference type="GO" id="GO:0005085">
    <property type="term" value="F:guanyl-nucleotide exchange factor activity"/>
    <property type="evidence" value="ECO:0007669"/>
    <property type="project" value="UniProtKB-KW"/>
</dbReference>
<dbReference type="PROSITE" id="PS50009">
    <property type="entry name" value="RASGEF_CAT"/>
    <property type="match status" value="1"/>
</dbReference>
<feature type="compositionally biased region" description="Low complexity" evidence="3">
    <location>
        <begin position="205"/>
        <end position="219"/>
    </location>
</feature>
<feature type="region of interest" description="Disordered" evidence="3">
    <location>
        <begin position="478"/>
        <end position="557"/>
    </location>
</feature>
<dbReference type="Pfam" id="PF00618">
    <property type="entry name" value="RasGEF_N"/>
    <property type="match status" value="1"/>
</dbReference>
<reference evidence="5 6" key="1">
    <citation type="journal article" date="2019" name="Sci. Rep.">
        <title>Nanopore sequencing improves the draft genome of the human pathogenic amoeba Naegleria fowleri.</title>
        <authorList>
            <person name="Liechti N."/>
            <person name="Schurch N."/>
            <person name="Bruggmann R."/>
            <person name="Wittwer M."/>
        </authorList>
    </citation>
    <scope>NUCLEOTIDE SEQUENCE [LARGE SCALE GENOMIC DNA]</scope>
    <source>
        <strain evidence="5 6">ATCC 30894</strain>
    </source>
</reference>
<organism evidence="5 6">
    <name type="scientific">Naegleria fowleri</name>
    <name type="common">Brain eating amoeba</name>
    <dbReference type="NCBI Taxonomy" id="5763"/>
    <lineage>
        <taxon>Eukaryota</taxon>
        <taxon>Discoba</taxon>
        <taxon>Heterolobosea</taxon>
        <taxon>Tetramitia</taxon>
        <taxon>Eutetramitia</taxon>
        <taxon>Vahlkampfiidae</taxon>
        <taxon>Naegleria</taxon>
    </lineage>
</organism>
<dbReference type="InterPro" id="IPR036964">
    <property type="entry name" value="RASGEF_cat_dom_sf"/>
</dbReference>
<dbReference type="GeneID" id="68109245"/>
<feature type="region of interest" description="Disordered" evidence="3">
    <location>
        <begin position="266"/>
        <end position="293"/>
    </location>
</feature>
<feature type="region of interest" description="Disordered" evidence="3">
    <location>
        <begin position="92"/>
        <end position="129"/>
    </location>
</feature>
<dbReference type="InterPro" id="IPR023578">
    <property type="entry name" value="Ras_GEF_dom_sf"/>
</dbReference>
<dbReference type="GO" id="GO:0005886">
    <property type="term" value="C:plasma membrane"/>
    <property type="evidence" value="ECO:0007669"/>
    <property type="project" value="TreeGrafter"/>
</dbReference>
<dbReference type="InterPro" id="IPR000651">
    <property type="entry name" value="Ras-like_Gua-exchang_fac_N"/>
</dbReference>
<keyword evidence="6" id="KW-1185">Reference proteome</keyword>
<feature type="compositionally biased region" description="Low complexity" evidence="3">
    <location>
        <begin position="527"/>
        <end position="543"/>
    </location>
</feature>
<protein>
    <recommendedName>
        <fullName evidence="4">Ras-GEF domain-containing protein</fullName>
    </recommendedName>
</protein>
<dbReference type="VEuPathDB" id="AmoebaDB:NfTy_033840"/>
<feature type="region of interest" description="Disordered" evidence="3">
    <location>
        <begin position="409"/>
        <end position="440"/>
    </location>
</feature>
<dbReference type="Gene3D" id="1.10.840.10">
    <property type="entry name" value="Ras guanine-nucleotide exchange factors catalytic domain"/>
    <property type="match status" value="1"/>
</dbReference>
<dbReference type="Pfam" id="PF00617">
    <property type="entry name" value="RasGEF"/>
    <property type="match status" value="1"/>
</dbReference>
<feature type="compositionally biased region" description="Low complexity" evidence="3">
    <location>
        <begin position="422"/>
        <end position="438"/>
    </location>
</feature>
<dbReference type="CDD" id="cd00155">
    <property type="entry name" value="RasGEF"/>
    <property type="match status" value="1"/>
</dbReference>
<dbReference type="RefSeq" id="XP_044563670.1">
    <property type="nucleotide sequence ID" value="XM_044705177.1"/>
</dbReference>
<evidence type="ECO:0000256" key="1">
    <source>
        <dbReference type="ARBA" id="ARBA00022658"/>
    </source>
</evidence>
<evidence type="ECO:0000259" key="4">
    <source>
        <dbReference type="PROSITE" id="PS50009"/>
    </source>
</evidence>
<feature type="compositionally biased region" description="Low complexity" evidence="3">
    <location>
        <begin position="602"/>
        <end position="616"/>
    </location>
</feature>
<feature type="compositionally biased region" description="Basic and acidic residues" evidence="3">
    <location>
        <begin position="106"/>
        <end position="123"/>
    </location>
</feature>
<dbReference type="AlphaFoldDB" id="A0A6A5BPE1"/>
<proteinExistence type="predicted"/>
<feature type="compositionally biased region" description="Low complexity" evidence="3">
    <location>
        <begin position="266"/>
        <end position="284"/>
    </location>
</feature>
<evidence type="ECO:0000256" key="3">
    <source>
        <dbReference type="SAM" id="MobiDB-lite"/>
    </source>
</evidence>
<comment type="caution">
    <text evidence="5">The sequence shown here is derived from an EMBL/GenBank/DDBJ whole genome shotgun (WGS) entry which is preliminary data.</text>
</comment>
<dbReference type="VEuPathDB" id="AmoebaDB:NF0057050"/>
<feature type="compositionally biased region" description="Polar residues" evidence="3">
    <location>
        <begin position="544"/>
        <end position="557"/>
    </location>
</feature>
<dbReference type="EMBL" id="VFQX01000028">
    <property type="protein sequence ID" value="KAF0978957.1"/>
    <property type="molecule type" value="Genomic_DNA"/>
</dbReference>
<dbReference type="Proteomes" id="UP000444721">
    <property type="component" value="Unassembled WGS sequence"/>
</dbReference>
<feature type="compositionally biased region" description="Basic and acidic residues" evidence="3">
    <location>
        <begin position="589"/>
        <end position="599"/>
    </location>
</feature>
<dbReference type="VEuPathDB" id="AmoebaDB:FDP41_002027"/>
<feature type="compositionally biased region" description="Polar residues" evidence="3">
    <location>
        <begin position="617"/>
        <end position="630"/>
    </location>
</feature>
<name>A0A6A5BPE1_NAEFO</name>
<dbReference type="SMART" id="SM00147">
    <property type="entry name" value="RasGEF"/>
    <property type="match status" value="1"/>
</dbReference>
<dbReference type="GO" id="GO:0007265">
    <property type="term" value="P:Ras protein signal transduction"/>
    <property type="evidence" value="ECO:0007669"/>
    <property type="project" value="TreeGrafter"/>
</dbReference>
<feature type="compositionally biased region" description="Basic and acidic residues" evidence="3">
    <location>
        <begin position="155"/>
        <end position="171"/>
    </location>
</feature>
<dbReference type="PANTHER" id="PTHR23113:SF370">
    <property type="entry name" value="RAS GUANINE NUCLEOTIDE EXCHANGE FACTOR P"/>
    <property type="match status" value="1"/>
</dbReference>
<feature type="domain" description="Ras-GEF" evidence="4">
    <location>
        <begin position="899"/>
        <end position="1137"/>
    </location>
</feature>
<feature type="region of interest" description="Disordered" evidence="3">
    <location>
        <begin position="577"/>
        <end position="630"/>
    </location>
</feature>
<keyword evidence="1 2" id="KW-0344">Guanine-nucleotide releasing factor</keyword>